<evidence type="ECO:0000259" key="4">
    <source>
        <dbReference type="PROSITE" id="PS50206"/>
    </source>
</evidence>
<proteinExistence type="predicted"/>
<organism evidence="5 6">
    <name type="scientific">Pseudonocardia kongjuensis</name>
    <dbReference type="NCBI Taxonomy" id="102227"/>
    <lineage>
        <taxon>Bacteria</taxon>
        <taxon>Bacillati</taxon>
        <taxon>Actinomycetota</taxon>
        <taxon>Actinomycetes</taxon>
        <taxon>Pseudonocardiales</taxon>
        <taxon>Pseudonocardiaceae</taxon>
        <taxon>Pseudonocardia</taxon>
    </lineage>
</organism>
<dbReference type="Pfam" id="PF00581">
    <property type="entry name" value="Rhodanese"/>
    <property type="match status" value="2"/>
</dbReference>
<comment type="caution">
    <text evidence="5">The sequence shown here is derived from an EMBL/GenBank/DDBJ whole genome shotgun (WGS) entry which is preliminary data.</text>
</comment>
<evidence type="ECO:0000313" key="6">
    <source>
        <dbReference type="Proteomes" id="UP001501414"/>
    </source>
</evidence>
<keyword evidence="1" id="KW-0808">Transferase</keyword>
<dbReference type="SMART" id="SM00450">
    <property type="entry name" value="RHOD"/>
    <property type="match status" value="2"/>
</dbReference>
<name>A0ABN1XTG6_9PSEU</name>
<dbReference type="SUPFAM" id="SSF52821">
    <property type="entry name" value="Rhodanese/Cell cycle control phosphatase"/>
    <property type="match status" value="2"/>
</dbReference>
<dbReference type="Gene3D" id="3.40.50.1820">
    <property type="entry name" value="alpha/beta hydrolase"/>
    <property type="match status" value="1"/>
</dbReference>
<feature type="domain" description="Rhodanese" evidence="4">
    <location>
        <begin position="274"/>
        <end position="393"/>
    </location>
</feature>
<dbReference type="PANTHER" id="PTHR11364">
    <property type="entry name" value="THIOSULFATE SULFERTANSFERASE"/>
    <property type="match status" value="1"/>
</dbReference>
<evidence type="ECO:0000313" key="5">
    <source>
        <dbReference type="EMBL" id="GAA1389194.1"/>
    </source>
</evidence>
<keyword evidence="2" id="KW-0677">Repeat</keyword>
<dbReference type="CDD" id="cd01448">
    <property type="entry name" value="TST_Repeat_1"/>
    <property type="match status" value="1"/>
</dbReference>
<protein>
    <recommendedName>
        <fullName evidence="4">Rhodanese domain-containing protein</fullName>
    </recommendedName>
</protein>
<accession>A0ABN1XTG6</accession>
<evidence type="ECO:0000256" key="1">
    <source>
        <dbReference type="ARBA" id="ARBA00022679"/>
    </source>
</evidence>
<feature type="region of interest" description="Disordered" evidence="3">
    <location>
        <begin position="440"/>
        <end position="468"/>
    </location>
</feature>
<keyword evidence="6" id="KW-1185">Reference proteome</keyword>
<dbReference type="EMBL" id="BAAAJK010000009">
    <property type="protein sequence ID" value="GAA1389194.1"/>
    <property type="molecule type" value="Genomic_DNA"/>
</dbReference>
<dbReference type="InterPro" id="IPR045078">
    <property type="entry name" value="TST/MPST-like"/>
</dbReference>
<sequence>MTAVGAVPVVASWSEPEGIRPRGTVVVVPGRGEHAAVYERFGRRVAADGYRVWAVSDPTVDEERTRSQVRALLDRTPSDEPGEAGPPPRVLVGSDTGALWAAGLAAAEPAGIDGLVLAGLPGAGAATGPVSWDDELALRTSCPAHRGRLDGDDAVRRGALTEPVPAGWRDRARPGAIGVPVLGLHGAADAVSPVDDVRGWYAALPGAELVSIADGAHDALNDQTHRTAAATAVLFLERLRGGAGPIARTEPLDDARAAAAVLVGPVALAAELAGPRPPVLLDVRWALGDPHGREHHRAGHLPGAVYVDLDTELARHTGDPAGGRHPLPEPADLQAAARRWGVRGDRPVVVYDASGGLAAARAWWLLRWGGHHDVRLLDGGLAAWQDAGFAVQLGEVPDPEPGDVVLTGGGLPVLDADGAAALATSGLLLDARAGERYRGETEPVDPRAGHVPGAVSAPTGDNLGPDGRFRPPSELRERFAALGVDGRDVGVYCGSGVTAAHQVAALAAIGVPAALYPGSWSAWSNDPARPAATGAAP</sequence>
<dbReference type="PROSITE" id="PS50206">
    <property type="entry name" value="RHODANESE_3"/>
    <property type="match status" value="2"/>
</dbReference>
<reference evidence="5 6" key="1">
    <citation type="journal article" date="2019" name="Int. J. Syst. Evol. Microbiol.">
        <title>The Global Catalogue of Microorganisms (GCM) 10K type strain sequencing project: providing services to taxonomists for standard genome sequencing and annotation.</title>
        <authorList>
            <consortium name="The Broad Institute Genomics Platform"/>
            <consortium name="The Broad Institute Genome Sequencing Center for Infectious Disease"/>
            <person name="Wu L."/>
            <person name="Ma J."/>
        </authorList>
    </citation>
    <scope>NUCLEOTIDE SEQUENCE [LARGE SCALE GENOMIC DNA]</scope>
    <source>
        <strain evidence="5 6">JCM 11896</strain>
    </source>
</reference>
<dbReference type="CDD" id="cd01449">
    <property type="entry name" value="TST_Repeat_2"/>
    <property type="match status" value="1"/>
</dbReference>
<dbReference type="PANTHER" id="PTHR11364:SF27">
    <property type="entry name" value="SULFURTRANSFERASE"/>
    <property type="match status" value="1"/>
</dbReference>
<evidence type="ECO:0000256" key="2">
    <source>
        <dbReference type="ARBA" id="ARBA00022737"/>
    </source>
</evidence>
<feature type="domain" description="Rhodanese" evidence="4">
    <location>
        <begin position="427"/>
        <end position="532"/>
    </location>
</feature>
<dbReference type="InterPro" id="IPR001763">
    <property type="entry name" value="Rhodanese-like_dom"/>
</dbReference>
<dbReference type="SUPFAM" id="SSF53474">
    <property type="entry name" value="alpha/beta-Hydrolases"/>
    <property type="match status" value="1"/>
</dbReference>
<dbReference type="InterPro" id="IPR029058">
    <property type="entry name" value="AB_hydrolase_fold"/>
</dbReference>
<evidence type="ECO:0000256" key="3">
    <source>
        <dbReference type="SAM" id="MobiDB-lite"/>
    </source>
</evidence>
<dbReference type="InterPro" id="IPR036873">
    <property type="entry name" value="Rhodanese-like_dom_sf"/>
</dbReference>
<dbReference type="Proteomes" id="UP001501414">
    <property type="component" value="Unassembled WGS sequence"/>
</dbReference>
<dbReference type="Gene3D" id="3.40.250.10">
    <property type="entry name" value="Rhodanese-like domain"/>
    <property type="match status" value="2"/>
</dbReference>
<gene>
    <name evidence="5" type="ORF">GCM10009613_27710</name>
</gene>